<evidence type="ECO:0000259" key="7">
    <source>
        <dbReference type="Pfam" id="PF04542"/>
    </source>
</evidence>
<dbReference type="Proteomes" id="UP000185124">
    <property type="component" value="Unassembled WGS sequence"/>
</dbReference>
<dbReference type="PANTHER" id="PTHR43133:SF50">
    <property type="entry name" value="ECF RNA POLYMERASE SIGMA FACTOR SIGM"/>
    <property type="match status" value="1"/>
</dbReference>
<keyword evidence="3" id="KW-0731">Sigma factor</keyword>
<comment type="similarity">
    <text evidence="1">Belongs to the sigma-70 factor family. ECF subfamily.</text>
</comment>
<dbReference type="RefSeq" id="WP_074315631.1">
    <property type="nucleotide sequence ID" value="NZ_FSQT01000002.1"/>
</dbReference>
<feature type="domain" description="RNA polymerase sigma factor 70 region 4 type 2" evidence="8">
    <location>
        <begin position="103"/>
        <end position="154"/>
    </location>
</feature>
<dbReference type="NCBIfam" id="TIGR02937">
    <property type="entry name" value="sigma70-ECF"/>
    <property type="match status" value="1"/>
</dbReference>
<feature type="domain" description="RNA polymerase sigma-70 region 2" evidence="7">
    <location>
        <begin position="15"/>
        <end position="81"/>
    </location>
</feature>
<feature type="compositionally biased region" description="Basic and acidic residues" evidence="6">
    <location>
        <begin position="158"/>
        <end position="167"/>
    </location>
</feature>
<dbReference type="PANTHER" id="PTHR43133">
    <property type="entry name" value="RNA POLYMERASE ECF-TYPE SIGMA FACTO"/>
    <property type="match status" value="1"/>
</dbReference>
<keyword evidence="10" id="KW-1185">Reference proteome</keyword>
<feature type="region of interest" description="Disordered" evidence="6">
    <location>
        <begin position="158"/>
        <end position="185"/>
    </location>
</feature>
<evidence type="ECO:0000256" key="6">
    <source>
        <dbReference type="SAM" id="MobiDB-lite"/>
    </source>
</evidence>
<evidence type="ECO:0000256" key="4">
    <source>
        <dbReference type="ARBA" id="ARBA00023125"/>
    </source>
</evidence>
<dbReference type="InterPro" id="IPR007627">
    <property type="entry name" value="RNA_pol_sigma70_r2"/>
</dbReference>
<evidence type="ECO:0000256" key="3">
    <source>
        <dbReference type="ARBA" id="ARBA00023082"/>
    </source>
</evidence>
<dbReference type="Gene3D" id="1.10.1740.10">
    <property type="match status" value="1"/>
</dbReference>
<dbReference type="InterPro" id="IPR013249">
    <property type="entry name" value="RNA_pol_sigma70_r4_t2"/>
</dbReference>
<dbReference type="InterPro" id="IPR014284">
    <property type="entry name" value="RNA_pol_sigma-70_dom"/>
</dbReference>
<evidence type="ECO:0000313" key="9">
    <source>
        <dbReference type="EMBL" id="SIN28006.1"/>
    </source>
</evidence>
<dbReference type="SUPFAM" id="SSF88659">
    <property type="entry name" value="Sigma3 and sigma4 domains of RNA polymerase sigma factors"/>
    <property type="match status" value="1"/>
</dbReference>
<keyword evidence="4" id="KW-0238">DNA-binding</keyword>
<evidence type="ECO:0000313" key="10">
    <source>
        <dbReference type="Proteomes" id="UP000185124"/>
    </source>
</evidence>
<proteinExistence type="inferred from homology"/>
<keyword evidence="5" id="KW-0804">Transcription</keyword>
<dbReference type="CDD" id="cd06171">
    <property type="entry name" value="Sigma70_r4"/>
    <property type="match status" value="1"/>
</dbReference>
<accession>A0A1N6A1R7</accession>
<dbReference type="OrthoDB" id="3692620at2"/>
<evidence type="ECO:0000256" key="5">
    <source>
        <dbReference type="ARBA" id="ARBA00023163"/>
    </source>
</evidence>
<dbReference type="GO" id="GO:0006352">
    <property type="term" value="P:DNA-templated transcription initiation"/>
    <property type="evidence" value="ECO:0007669"/>
    <property type="project" value="InterPro"/>
</dbReference>
<reference evidence="10" key="1">
    <citation type="submission" date="2016-12" db="EMBL/GenBank/DDBJ databases">
        <authorList>
            <person name="Varghese N."/>
            <person name="Submissions S."/>
        </authorList>
    </citation>
    <scope>NUCLEOTIDE SEQUENCE [LARGE SCALE GENOMIC DNA]</scope>
    <source>
        <strain evidence="10">DSM 45599</strain>
    </source>
</reference>
<protein>
    <submittedName>
        <fullName evidence="9">RNA polymerase sigma-70 factor, sigma-E family</fullName>
    </submittedName>
</protein>
<dbReference type="GO" id="GO:0003677">
    <property type="term" value="F:DNA binding"/>
    <property type="evidence" value="ECO:0007669"/>
    <property type="project" value="UniProtKB-KW"/>
</dbReference>
<dbReference type="InterPro" id="IPR013324">
    <property type="entry name" value="RNA_pol_sigma_r3/r4-like"/>
</dbReference>
<dbReference type="SUPFAM" id="SSF88946">
    <property type="entry name" value="Sigma2 domain of RNA polymerase sigma factors"/>
    <property type="match status" value="1"/>
</dbReference>
<gene>
    <name evidence="9" type="ORF">SAMN04489832_4782</name>
</gene>
<dbReference type="AlphaFoldDB" id="A0A1N6A1R7"/>
<dbReference type="STRING" id="709881.SAMN04489832_4782"/>
<dbReference type="InterPro" id="IPR013325">
    <property type="entry name" value="RNA_pol_sigma_r2"/>
</dbReference>
<dbReference type="InterPro" id="IPR014325">
    <property type="entry name" value="RNA_pol_sigma-E_actinobac"/>
</dbReference>
<sequence length="185" mass="20726">MGPAASDGRDGYLAFVESHQHRLLRAAYLICGNRHQAEDLLQDALLKLALRWTTVRDGDPAAYVRAILYRDTVSWWRRRRRERLSAEPPEQVAPDRDGTLRLTLHDALGLLPPRQRAVLVLRYYEDLTEVATAEALGVTVGTVKSQCHAALRRLREVAPDLARDSRPAQDPTARGDLATGMEVNP</sequence>
<evidence type="ECO:0000256" key="2">
    <source>
        <dbReference type="ARBA" id="ARBA00023015"/>
    </source>
</evidence>
<dbReference type="EMBL" id="FSQT01000002">
    <property type="protein sequence ID" value="SIN28006.1"/>
    <property type="molecule type" value="Genomic_DNA"/>
</dbReference>
<dbReference type="Gene3D" id="1.10.10.10">
    <property type="entry name" value="Winged helix-like DNA-binding domain superfamily/Winged helix DNA-binding domain"/>
    <property type="match status" value="1"/>
</dbReference>
<name>A0A1N6A1R7_9ACTN</name>
<dbReference type="Pfam" id="PF08281">
    <property type="entry name" value="Sigma70_r4_2"/>
    <property type="match status" value="1"/>
</dbReference>
<dbReference type="InterPro" id="IPR036388">
    <property type="entry name" value="WH-like_DNA-bd_sf"/>
</dbReference>
<keyword evidence="2" id="KW-0805">Transcription regulation</keyword>
<evidence type="ECO:0000259" key="8">
    <source>
        <dbReference type="Pfam" id="PF08281"/>
    </source>
</evidence>
<evidence type="ECO:0000256" key="1">
    <source>
        <dbReference type="ARBA" id="ARBA00010641"/>
    </source>
</evidence>
<dbReference type="InterPro" id="IPR039425">
    <property type="entry name" value="RNA_pol_sigma-70-like"/>
</dbReference>
<organism evidence="9 10">
    <name type="scientific">Micromonospora cremea</name>
    <dbReference type="NCBI Taxonomy" id="709881"/>
    <lineage>
        <taxon>Bacteria</taxon>
        <taxon>Bacillati</taxon>
        <taxon>Actinomycetota</taxon>
        <taxon>Actinomycetes</taxon>
        <taxon>Micromonosporales</taxon>
        <taxon>Micromonosporaceae</taxon>
        <taxon>Micromonospora</taxon>
    </lineage>
</organism>
<dbReference type="NCBIfam" id="TIGR02983">
    <property type="entry name" value="SigE-fam_strep"/>
    <property type="match status" value="1"/>
</dbReference>
<dbReference type="GO" id="GO:0016987">
    <property type="term" value="F:sigma factor activity"/>
    <property type="evidence" value="ECO:0007669"/>
    <property type="project" value="UniProtKB-KW"/>
</dbReference>
<dbReference type="Pfam" id="PF04542">
    <property type="entry name" value="Sigma70_r2"/>
    <property type="match status" value="1"/>
</dbReference>